<gene>
    <name evidence="10" type="ORF">HOC_17806</name>
</gene>
<evidence type="ECO:0000256" key="4">
    <source>
        <dbReference type="ARBA" id="ARBA00022833"/>
    </source>
</evidence>
<dbReference type="PANTHER" id="PTHR11002:SF76">
    <property type="entry name" value="CARBONIC ANHYDRASE"/>
    <property type="match status" value="1"/>
</dbReference>
<dbReference type="OrthoDB" id="9797527at2"/>
<feature type="binding site" evidence="9">
    <location>
        <position position="40"/>
    </location>
    <ligand>
        <name>Zn(2+)</name>
        <dbReference type="ChEBI" id="CHEBI:29105"/>
    </ligand>
</feature>
<dbReference type="EMBL" id="ARYL01000040">
    <property type="protein sequence ID" value="KDA00985.1"/>
    <property type="molecule type" value="Genomic_DNA"/>
</dbReference>
<dbReference type="Proteomes" id="UP000024942">
    <property type="component" value="Unassembled WGS sequence"/>
</dbReference>
<dbReference type="eggNOG" id="COG0288">
    <property type="taxonomic scope" value="Bacteria"/>
</dbReference>
<dbReference type="FunFam" id="3.40.1050.10:FF:000001">
    <property type="entry name" value="Carbonic anhydrase"/>
    <property type="match status" value="1"/>
</dbReference>
<dbReference type="InterPro" id="IPR001765">
    <property type="entry name" value="Carbonic_anhydrase"/>
</dbReference>
<evidence type="ECO:0000256" key="7">
    <source>
        <dbReference type="ARBA" id="ARBA00048348"/>
    </source>
</evidence>
<dbReference type="PATRIC" id="fig|1280953.3.peg.3564"/>
<dbReference type="CDD" id="cd00883">
    <property type="entry name" value="beta_CA_cladeA"/>
    <property type="match status" value="1"/>
</dbReference>
<keyword evidence="5" id="KW-0456">Lyase</keyword>
<evidence type="ECO:0000256" key="3">
    <source>
        <dbReference type="ARBA" id="ARBA00022723"/>
    </source>
</evidence>
<proteinExistence type="inferred from homology"/>
<comment type="similarity">
    <text evidence="1">Belongs to the beta-class carbonic anhydrase family.</text>
</comment>
<feature type="binding site" evidence="9">
    <location>
        <position position="42"/>
    </location>
    <ligand>
        <name>Zn(2+)</name>
        <dbReference type="ChEBI" id="CHEBI:29105"/>
    </ligand>
</feature>
<comment type="cofactor">
    <cofactor evidence="9">
        <name>Zn(2+)</name>
        <dbReference type="ChEBI" id="CHEBI:29105"/>
    </cofactor>
    <text evidence="9">Binds 1 zinc ion per subunit.</text>
</comment>
<dbReference type="GO" id="GO:0004089">
    <property type="term" value="F:carbonate dehydratase activity"/>
    <property type="evidence" value="ECO:0007669"/>
    <property type="project" value="UniProtKB-EC"/>
</dbReference>
<protein>
    <recommendedName>
        <fullName evidence="6">Carbonic anhydrase 2</fullName>
        <ecNumber evidence="2">4.2.1.1</ecNumber>
    </recommendedName>
    <alternativeName>
        <fullName evidence="8">Carbonate dehydratase 2</fullName>
    </alternativeName>
</protein>
<reference evidence="10 11" key="1">
    <citation type="journal article" date="2014" name="Antonie Van Leeuwenhoek">
        <title>Hyphomonas beringensis sp. nov. and Hyphomonas chukchiensis sp. nov., isolated from surface seawater of the Bering Sea and Chukchi Sea.</title>
        <authorList>
            <person name="Li C."/>
            <person name="Lai Q."/>
            <person name="Li G."/>
            <person name="Dong C."/>
            <person name="Wang J."/>
            <person name="Liao Y."/>
            <person name="Shao Z."/>
        </authorList>
    </citation>
    <scope>NUCLEOTIDE SEQUENCE [LARGE SCALE GENOMIC DNA]</scope>
    <source>
        <strain evidence="10 11">SCH89</strain>
    </source>
</reference>
<dbReference type="Pfam" id="PF00484">
    <property type="entry name" value="Pro_CA"/>
    <property type="match status" value="1"/>
</dbReference>
<dbReference type="SMART" id="SM00947">
    <property type="entry name" value="Pro_CA"/>
    <property type="match status" value="1"/>
</dbReference>
<feature type="binding site" evidence="9">
    <location>
        <position position="96"/>
    </location>
    <ligand>
        <name>Zn(2+)</name>
        <dbReference type="ChEBI" id="CHEBI:29105"/>
    </ligand>
</feature>
<keyword evidence="3 9" id="KW-0479">Metal-binding</keyword>
<dbReference type="PROSITE" id="PS00704">
    <property type="entry name" value="PROK_CO2_ANHYDRASE_1"/>
    <property type="match status" value="1"/>
</dbReference>
<keyword evidence="4 9" id="KW-0862">Zinc</keyword>
<evidence type="ECO:0000256" key="5">
    <source>
        <dbReference type="ARBA" id="ARBA00023239"/>
    </source>
</evidence>
<evidence type="ECO:0000313" key="11">
    <source>
        <dbReference type="Proteomes" id="UP000024942"/>
    </source>
</evidence>
<dbReference type="SUPFAM" id="SSF53056">
    <property type="entry name" value="beta-carbonic anhydrase, cab"/>
    <property type="match status" value="1"/>
</dbReference>
<dbReference type="AlphaFoldDB" id="A0A059G352"/>
<organism evidence="10 11">
    <name type="scientific">Hyphomonas oceanitis SCH89</name>
    <dbReference type="NCBI Taxonomy" id="1280953"/>
    <lineage>
        <taxon>Bacteria</taxon>
        <taxon>Pseudomonadati</taxon>
        <taxon>Pseudomonadota</taxon>
        <taxon>Alphaproteobacteria</taxon>
        <taxon>Hyphomonadales</taxon>
        <taxon>Hyphomonadaceae</taxon>
        <taxon>Hyphomonas</taxon>
    </lineage>
</organism>
<dbReference type="STRING" id="1280953.HOC_17806"/>
<name>A0A059G352_9PROT</name>
<dbReference type="Gene3D" id="3.40.1050.10">
    <property type="entry name" value="Carbonic anhydrase"/>
    <property type="match status" value="1"/>
</dbReference>
<comment type="catalytic activity">
    <reaction evidence="7">
        <text>hydrogencarbonate + H(+) = CO2 + H2O</text>
        <dbReference type="Rhea" id="RHEA:10748"/>
        <dbReference type="ChEBI" id="CHEBI:15377"/>
        <dbReference type="ChEBI" id="CHEBI:15378"/>
        <dbReference type="ChEBI" id="CHEBI:16526"/>
        <dbReference type="ChEBI" id="CHEBI:17544"/>
        <dbReference type="EC" id="4.2.1.1"/>
    </reaction>
</comment>
<evidence type="ECO:0000256" key="2">
    <source>
        <dbReference type="ARBA" id="ARBA00012925"/>
    </source>
</evidence>
<evidence type="ECO:0000256" key="1">
    <source>
        <dbReference type="ARBA" id="ARBA00006217"/>
    </source>
</evidence>
<dbReference type="GO" id="GO:0015976">
    <property type="term" value="P:carbon utilization"/>
    <property type="evidence" value="ECO:0007669"/>
    <property type="project" value="InterPro"/>
</dbReference>
<keyword evidence="11" id="KW-1185">Reference proteome</keyword>
<dbReference type="InterPro" id="IPR015892">
    <property type="entry name" value="Carbonic_anhydrase_CS"/>
</dbReference>
<evidence type="ECO:0000256" key="6">
    <source>
        <dbReference type="ARBA" id="ARBA00039351"/>
    </source>
</evidence>
<evidence type="ECO:0000313" key="10">
    <source>
        <dbReference type="EMBL" id="KDA00985.1"/>
    </source>
</evidence>
<dbReference type="PANTHER" id="PTHR11002">
    <property type="entry name" value="CARBONIC ANHYDRASE"/>
    <property type="match status" value="1"/>
</dbReference>
<dbReference type="RefSeq" id="WP_035541084.1">
    <property type="nucleotide sequence ID" value="NZ_ARYL01000040.1"/>
</dbReference>
<dbReference type="EC" id="4.2.1.1" evidence="2"/>
<comment type="caution">
    <text evidence="10">The sequence shown here is derived from an EMBL/GenBank/DDBJ whole genome shotgun (WGS) entry which is preliminary data.</text>
</comment>
<sequence length="212" mass="24168">MIESLLDNNMNWASARVRADPKYFQRLSAQQSPEYLWIGCSDSRVPANEIVGLDPGELFVHRNVANLAPPRDVNFLSVLQYSTEILKVRHVIVCGHYGCGGVRSAIDTKRLGLIDHWLQPISDMAHRHKSHLHAITDFDTRVNVMCELNVRAQVEYIGRNPFVTDAWRKGQSLAIHGWIYSIRDGLLRNLDLTIKRPKEVDALSARPWFAND</sequence>
<evidence type="ECO:0000256" key="9">
    <source>
        <dbReference type="PIRSR" id="PIRSR601765-1"/>
    </source>
</evidence>
<accession>A0A059G352</accession>
<dbReference type="GO" id="GO:0008270">
    <property type="term" value="F:zinc ion binding"/>
    <property type="evidence" value="ECO:0007669"/>
    <property type="project" value="InterPro"/>
</dbReference>
<feature type="binding site" evidence="9">
    <location>
        <position position="99"/>
    </location>
    <ligand>
        <name>Zn(2+)</name>
        <dbReference type="ChEBI" id="CHEBI:29105"/>
    </ligand>
</feature>
<dbReference type="InterPro" id="IPR036874">
    <property type="entry name" value="Carbonic_anhydrase_sf"/>
</dbReference>
<evidence type="ECO:0000256" key="8">
    <source>
        <dbReference type="ARBA" id="ARBA00082533"/>
    </source>
</evidence>